<dbReference type="Pfam" id="PF24573">
    <property type="entry name" value="HEAT_DAAF5"/>
    <property type="match status" value="1"/>
</dbReference>
<dbReference type="PANTHER" id="PTHR16216:SF2">
    <property type="entry name" value="DYNEIN AXONEMAL ASSEMBLY FACTOR 5"/>
    <property type="match status" value="1"/>
</dbReference>
<evidence type="ECO:0000313" key="3">
    <source>
        <dbReference type="EMBL" id="KAI7836309.1"/>
    </source>
</evidence>
<evidence type="ECO:0000259" key="1">
    <source>
        <dbReference type="Pfam" id="PF24573"/>
    </source>
</evidence>
<dbReference type="AlphaFoldDB" id="A0AAD5DL07"/>
<name>A0AAD5DL07_9CHLO</name>
<dbReference type="SUPFAM" id="SSF48371">
    <property type="entry name" value="ARM repeat"/>
    <property type="match status" value="1"/>
</dbReference>
<gene>
    <name evidence="3" type="ORF">COHA_009817</name>
</gene>
<dbReference type="PANTHER" id="PTHR16216">
    <property type="entry name" value="DYNEIN ASSEMBLY FACTOR 5, AXONEMAL"/>
    <property type="match status" value="1"/>
</dbReference>
<organism evidence="3 4">
    <name type="scientific">Chlorella ohadii</name>
    <dbReference type="NCBI Taxonomy" id="2649997"/>
    <lineage>
        <taxon>Eukaryota</taxon>
        <taxon>Viridiplantae</taxon>
        <taxon>Chlorophyta</taxon>
        <taxon>core chlorophytes</taxon>
        <taxon>Trebouxiophyceae</taxon>
        <taxon>Chlorellales</taxon>
        <taxon>Chlorellaceae</taxon>
        <taxon>Chlorella clade</taxon>
        <taxon>Chlorella</taxon>
    </lineage>
</organism>
<dbReference type="InterPro" id="IPR057978">
    <property type="entry name" value="TPR_DAAF5"/>
</dbReference>
<sequence length="897" mass="91591">MHLSLCRRAPPLLSCQVEKLHATLLGPPGAAPDALAAALAGPLLVPLVRLLADPAEICRELAAAFFSAALPRLPAPSGAAPLLPTLVPALAERVGTPPVQEPSEEMRLALGELVAGPLLGAAAACAGGGALPAELLPPLVGTVCCQLQDTFADIKKAACSAVPRLAGLAAPDPLPATLLQPLVLAVCDCLSHQHSRVRLAALQALHALVQAGMPLALMEEAVLPAVRPLAADHAPNVRAALFDSAAQWAGAALPTLAAASGGDDEGRAANQCRTFLPLLLPLLLLGLTDEVEATRSTTYAQLEGIGARFGGSNAAHSAAATVPAGAGELPGYCHPFNAGPPSPGTRRLVQAHLARLLKQALAELREWTATLRLAAARLLRATLIYGEGELLPQLPTVVHALRTAVADDDAGVATQAVGCVHVLGVNMPPRHWLPLAAELATAEQQSAAQRTAALVVLSALLYAASRAAGQVDESSLQLAAATLASAQVADAASEADGGAVRQQVLAACSNLLRWAGPAVAPAAPQLFALLLQLKAAEAAAQQAAAALEQVMQPSSTSDNLSAAAVLEQLAAAVGAGSAAELCERYGPALLSGCIQGHEQWTHSQPKWRMLAALLQLSSGAALAQLWPAALPTLQQIAADHERDPRLRLELLQLLAVLLDDDSKAAAWQVPSAAEPLVRGILQPALVWRAGRVPAAVRFAALSAAATLLAKRRLPTELLARLAAGAAGGDTAAGSEAGPASGSGGLLQSIAGCLDEDYEPDTRHLACHTVQLLLEAVGPHLPPAQLAALQPELMRRLDDSSNRVRIAACGALQAWLASLQAAAASSSQGGLADADASSLASSMLIHLDDGDDEVAGAASAVLEQLAALRPGTVRPLAEAAVAQPARQPLLKRVLAACK</sequence>
<feature type="domain" description="Dynein axonemal assembly factor 5 TPR repeats" evidence="2">
    <location>
        <begin position="44"/>
        <end position="248"/>
    </location>
</feature>
<dbReference type="InterPro" id="IPR011989">
    <property type="entry name" value="ARM-like"/>
</dbReference>
<keyword evidence="4" id="KW-1185">Reference proteome</keyword>
<accession>A0AAD5DL07</accession>
<reference evidence="3" key="1">
    <citation type="submission" date="2020-11" db="EMBL/GenBank/DDBJ databases">
        <title>Chlorella ohadii genome sequencing and assembly.</title>
        <authorList>
            <person name="Murik O."/>
            <person name="Treves H."/>
            <person name="Kedem I."/>
            <person name="Shotland Y."/>
            <person name="Kaplan A."/>
        </authorList>
    </citation>
    <scope>NUCLEOTIDE SEQUENCE</scope>
    <source>
        <strain evidence="3">1</strain>
    </source>
</reference>
<feature type="domain" description="Dynein axonemal assembly factor 5 HEAT-repeat" evidence="1">
    <location>
        <begin position="335"/>
        <end position="535"/>
    </location>
</feature>
<evidence type="ECO:0000259" key="2">
    <source>
        <dbReference type="Pfam" id="PF25757"/>
    </source>
</evidence>
<comment type="caution">
    <text evidence="3">The sequence shown here is derived from an EMBL/GenBank/DDBJ whole genome shotgun (WGS) entry which is preliminary data.</text>
</comment>
<evidence type="ECO:0000313" key="4">
    <source>
        <dbReference type="Proteomes" id="UP001205105"/>
    </source>
</evidence>
<dbReference type="InterPro" id="IPR052623">
    <property type="entry name" value="DAAF5"/>
</dbReference>
<protein>
    <submittedName>
        <fullName evidence="3">Uncharacterized protein</fullName>
    </submittedName>
</protein>
<proteinExistence type="predicted"/>
<dbReference type="InterPro" id="IPR056497">
    <property type="entry name" value="HEAT_DAAF5"/>
</dbReference>
<dbReference type="EMBL" id="JADXDR010000194">
    <property type="protein sequence ID" value="KAI7836309.1"/>
    <property type="molecule type" value="Genomic_DNA"/>
</dbReference>
<dbReference type="Gene3D" id="1.25.10.10">
    <property type="entry name" value="Leucine-rich Repeat Variant"/>
    <property type="match status" value="2"/>
</dbReference>
<dbReference type="InterPro" id="IPR016024">
    <property type="entry name" value="ARM-type_fold"/>
</dbReference>
<dbReference type="Pfam" id="PF25757">
    <property type="entry name" value="TPR_DNAAF5"/>
    <property type="match status" value="1"/>
</dbReference>
<dbReference type="Proteomes" id="UP001205105">
    <property type="component" value="Unassembled WGS sequence"/>
</dbReference>